<protein>
    <submittedName>
        <fullName evidence="1">P2 family phage major capsid protein</fullName>
    </submittedName>
</protein>
<dbReference type="AlphaFoldDB" id="A0AAW7IHI9"/>
<evidence type="ECO:0000313" key="2">
    <source>
        <dbReference type="Proteomes" id="UP001168216"/>
    </source>
</evidence>
<dbReference type="Pfam" id="PF05125">
    <property type="entry name" value="Phage_cap_P2"/>
    <property type="match status" value="1"/>
</dbReference>
<name>A0AAW7IHI9_9GAMM</name>
<dbReference type="EMBL" id="JAOPLV010000011">
    <property type="protein sequence ID" value="MDM5141904.1"/>
    <property type="molecule type" value="Genomic_DNA"/>
</dbReference>
<accession>A0AAW7IHI9</accession>
<dbReference type="SUPFAM" id="SSF51556">
    <property type="entry name" value="Metallo-dependent hydrolases"/>
    <property type="match status" value="1"/>
</dbReference>
<proteinExistence type="predicted"/>
<dbReference type="RefSeq" id="WP_290022808.1">
    <property type="nucleotide sequence ID" value="NZ_JAOPLV010000011.1"/>
</dbReference>
<organism evidence="1 2">
    <name type="scientific">Aeromonas bestiarum</name>
    <dbReference type="NCBI Taxonomy" id="105751"/>
    <lineage>
        <taxon>Bacteria</taxon>
        <taxon>Pseudomonadati</taxon>
        <taxon>Pseudomonadota</taxon>
        <taxon>Gammaproteobacteria</taxon>
        <taxon>Aeromonadales</taxon>
        <taxon>Aeromonadaceae</taxon>
        <taxon>Aeromonas</taxon>
    </lineage>
</organism>
<gene>
    <name evidence="1" type="ORF">OB959_19230</name>
</gene>
<comment type="caution">
    <text evidence="1">The sequence shown here is derived from an EMBL/GenBank/DDBJ whole genome shotgun (WGS) entry which is preliminary data.</text>
</comment>
<sequence>MSLSDLLRDVRLSFIPAPQPSFGNLDNAASMALTAAMLQAAPFLWMVSIQGVNDPHAQRFDPLKPALRSGRKAQGRFLVRAEPSKREHEYEELDSSAIWTWQQLAQMLAGLDQRQANNLLEELALAAFADDLIRVGFHGQTAAVNTDPEANPNGEDVMMGWPALAKAADPEGLRVLRNAVTFDPSGKGDFTDLDAMVYALIEKLPPAYRQDPRLVVMVGGDLLRAHQKAHLKPGQVRDKTQRMKIADVGFVSHQHMPSTYLAITLVENLQVLTVNHTHRLNAGDIDDLASWGIRYNRAQSYALGEPTAYAAFDAITLATEE</sequence>
<reference evidence="1" key="1">
    <citation type="submission" date="2023-08" db="EMBL/GenBank/DDBJ databases">
        <title>WGS of Aeromonas isolates.</title>
        <authorList>
            <person name="Lee H."/>
        </authorList>
    </citation>
    <scope>NUCLEOTIDE SEQUENCE</scope>
    <source>
        <strain evidence="1">SL22</strain>
    </source>
</reference>
<dbReference type="Proteomes" id="UP001168216">
    <property type="component" value="Unassembled WGS sequence"/>
</dbReference>
<dbReference type="InterPro" id="IPR006441">
    <property type="entry name" value="Phage_P2_GpN"/>
</dbReference>
<evidence type="ECO:0000313" key="1">
    <source>
        <dbReference type="EMBL" id="MDM5141904.1"/>
    </source>
</evidence>
<dbReference type="InterPro" id="IPR032466">
    <property type="entry name" value="Metal_Hydrolase"/>
</dbReference>